<gene>
    <name evidence="2" type="ORF">AQZ52_13190</name>
</gene>
<dbReference type="InterPro" id="IPR044855">
    <property type="entry name" value="CoA-Trfase_III_dom3_sf"/>
</dbReference>
<evidence type="ECO:0000313" key="2">
    <source>
        <dbReference type="EMBL" id="KUR70788.1"/>
    </source>
</evidence>
<keyword evidence="1" id="KW-0808">Transferase</keyword>
<sequence>MYNLLSGITVMEVSSFVASPTIGLYLAQFGAEVIRVDQIGGGQDFKRWPLTPEGHSLSWENLNRAKKSVALDLTKPEGRAVLTELIQKVGTLVTNLPVGGFLAHEKLAADRPDLITVRVMGWPDGAIALDYTANAVVGYPALTGTLADPSPVNHVLPAWDLLTGAYGAFALVSALRRRDETGLGGEVRLPLTDIAMGSAANLGRVAEVLQNGEDRERLGNGVYGTIGRDFVTADSVRVMIVAINERQWQGLVRALELQPGLAALEARLGVSFTGDDSVRYTHRDAIYALIEAATSPLSHAALAEKLDANGVTHGPYKTMPEAVQYPRLVGENPMFTETADNPSGFAYPAAGAFATFPGLERRTPAPAPVLGADTRDVLARHLSLDPKAIDQLLEAGIAGTPA</sequence>
<dbReference type="PANTHER" id="PTHR48207">
    <property type="entry name" value="SUCCINATE--HYDROXYMETHYLGLUTARATE COA-TRANSFERASE"/>
    <property type="match status" value="1"/>
</dbReference>
<dbReference type="Gene3D" id="3.30.1540.10">
    <property type="entry name" value="formyl-coa transferase, domain 3"/>
    <property type="match status" value="1"/>
</dbReference>
<dbReference type="RefSeq" id="WP_067911527.1">
    <property type="nucleotide sequence ID" value="NZ_KQ954245.1"/>
</dbReference>
<organism evidence="2 3">
    <name type="scientific">Novosphingobium fuchskuhlense</name>
    <dbReference type="NCBI Taxonomy" id="1117702"/>
    <lineage>
        <taxon>Bacteria</taxon>
        <taxon>Pseudomonadati</taxon>
        <taxon>Pseudomonadota</taxon>
        <taxon>Alphaproteobacteria</taxon>
        <taxon>Sphingomonadales</taxon>
        <taxon>Sphingomonadaceae</taxon>
        <taxon>Novosphingobium</taxon>
    </lineage>
</organism>
<dbReference type="AlphaFoldDB" id="A0A124JU17"/>
<dbReference type="InterPro" id="IPR003673">
    <property type="entry name" value="CoA-Trfase_fam_III"/>
</dbReference>
<comment type="caution">
    <text evidence="2">The sequence shown here is derived from an EMBL/GenBank/DDBJ whole genome shotgun (WGS) entry which is preliminary data.</text>
</comment>
<accession>A0A124JU17</accession>
<dbReference type="STRING" id="1117702.AQZ52_13190"/>
<dbReference type="InterPro" id="IPR023606">
    <property type="entry name" value="CoA-Trfase_III_dom_1_sf"/>
</dbReference>
<keyword evidence="3" id="KW-1185">Reference proteome</keyword>
<name>A0A124JU17_9SPHN</name>
<dbReference type="GO" id="GO:0008410">
    <property type="term" value="F:CoA-transferase activity"/>
    <property type="evidence" value="ECO:0007669"/>
    <property type="project" value="TreeGrafter"/>
</dbReference>
<evidence type="ECO:0000256" key="1">
    <source>
        <dbReference type="ARBA" id="ARBA00022679"/>
    </source>
</evidence>
<dbReference type="InterPro" id="IPR050483">
    <property type="entry name" value="CoA-transferase_III_domain"/>
</dbReference>
<dbReference type="OrthoDB" id="9806585at2"/>
<reference evidence="2 3" key="1">
    <citation type="submission" date="2015-10" db="EMBL/GenBank/DDBJ databases">
        <title>Draft genome sequence of Novosphingobium fuchskuhlense DSM 25065 isolated from a surface water sample of the southwest basin of Lake Grosse Fuchskuhle.</title>
        <authorList>
            <person name="Ruckert C."/>
            <person name="Winkler A."/>
            <person name="Glaeser J."/>
            <person name="Grossart H.-P."/>
            <person name="Kalinowski J."/>
            <person name="Glaeser S."/>
        </authorList>
    </citation>
    <scope>NUCLEOTIDE SEQUENCE [LARGE SCALE GENOMIC DNA]</scope>
    <source>
        <strain evidence="2 3">FNE08-7</strain>
    </source>
</reference>
<dbReference type="Proteomes" id="UP000058012">
    <property type="component" value="Unassembled WGS sequence"/>
</dbReference>
<dbReference type="PANTHER" id="PTHR48207:SF3">
    <property type="entry name" value="SUCCINATE--HYDROXYMETHYLGLUTARATE COA-TRANSFERASE"/>
    <property type="match status" value="1"/>
</dbReference>
<dbReference type="SUPFAM" id="SSF89796">
    <property type="entry name" value="CoA-transferase family III (CaiB/BaiF)"/>
    <property type="match status" value="1"/>
</dbReference>
<dbReference type="EMBL" id="LLZS01000008">
    <property type="protein sequence ID" value="KUR70788.1"/>
    <property type="molecule type" value="Genomic_DNA"/>
</dbReference>
<proteinExistence type="predicted"/>
<dbReference type="Gene3D" id="3.40.50.10540">
    <property type="entry name" value="Crotonobetainyl-coa:carnitine coa-transferase, domain 1"/>
    <property type="match status" value="1"/>
</dbReference>
<protein>
    <submittedName>
        <fullName evidence="2">Carnitine dehydratase</fullName>
    </submittedName>
</protein>
<dbReference type="Pfam" id="PF02515">
    <property type="entry name" value="CoA_transf_3"/>
    <property type="match status" value="1"/>
</dbReference>
<evidence type="ECO:0000313" key="3">
    <source>
        <dbReference type="Proteomes" id="UP000058012"/>
    </source>
</evidence>